<organism evidence="2 3">
    <name type="scientific">Vannielia litorea</name>
    <dbReference type="NCBI Taxonomy" id="1217970"/>
    <lineage>
        <taxon>Bacteria</taxon>
        <taxon>Pseudomonadati</taxon>
        <taxon>Pseudomonadota</taxon>
        <taxon>Alphaproteobacteria</taxon>
        <taxon>Rhodobacterales</taxon>
        <taxon>Paracoccaceae</taxon>
        <taxon>Vannielia</taxon>
    </lineage>
</organism>
<dbReference type="Proteomes" id="UP000184932">
    <property type="component" value="Unassembled WGS sequence"/>
</dbReference>
<dbReference type="RefSeq" id="WP_074255263.1">
    <property type="nucleotide sequence ID" value="NZ_FSRL01000001.1"/>
</dbReference>
<dbReference type="AlphaFoldDB" id="A0A1N6EWD0"/>
<feature type="transmembrane region" description="Helical" evidence="1">
    <location>
        <begin position="21"/>
        <end position="41"/>
    </location>
</feature>
<proteinExistence type="predicted"/>
<keyword evidence="1" id="KW-0812">Transmembrane</keyword>
<evidence type="ECO:0000256" key="1">
    <source>
        <dbReference type="SAM" id="Phobius"/>
    </source>
</evidence>
<name>A0A1N6EWD0_9RHOB</name>
<accession>A0A1N6EWD0</accession>
<keyword evidence="1" id="KW-1133">Transmembrane helix</keyword>
<keyword evidence="3" id="KW-1185">Reference proteome</keyword>
<evidence type="ECO:0000313" key="2">
    <source>
        <dbReference type="EMBL" id="SIN87402.1"/>
    </source>
</evidence>
<evidence type="ECO:0000313" key="3">
    <source>
        <dbReference type="Proteomes" id="UP000184932"/>
    </source>
</evidence>
<dbReference type="EMBL" id="FSRL01000001">
    <property type="protein sequence ID" value="SIN87402.1"/>
    <property type="molecule type" value="Genomic_DNA"/>
</dbReference>
<protein>
    <submittedName>
        <fullName evidence="2">Uncharacterized protein</fullName>
    </submittedName>
</protein>
<sequence length="113" mass="11671">MLTGLKLSLAQGLRRAAFSAGAGLCFLVGAGFLTVAGWIYLAETTSAQTAGLVIGAIWFAAGFVLLGLANLRPAAARRPHHAAHPPRPQPDGFGIAQAFLYGLEAGQGSARRK</sequence>
<reference evidence="3" key="1">
    <citation type="submission" date="2016-11" db="EMBL/GenBank/DDBJ databases">
        <authorList>
            <person name="Varghese N."/>
            <person name="Submissions S."/>
        </authorList>
    </citation>
    <scope>NUCLEOTIDE SEQUENCE [LARGE SCALE GENOMIC DNA]</scope>
    <source>
        <strain evidence="3">DSM 29440</strain>
    </source>
</reference>
<dbReference type="STRING" id="1217970.SAMN05444002_1164"/>
<keyword evidence="1" id="KW-0472">Membrane</keyword>
<feature type="transmembrane region" description="Helical" evidence="1">
    <location>
        <begin position="47"/>
        <end position="69"/>
    </location>
</feature>
<gene>
    <name evidence="2" type="ORF">SAMN05444002_1164</name>
</gene>